<evidence type="ECO:0008006" key="3">
    <source>
        <dbReference type="Google" id="ProtNLM"/>
    </source>
</evidence>
<evidence type="ECO:0000313" key="2">
    <source>
        <dbReference type="Proteomes" id="UP000494206"/>
    </source>
</evidence>
<sequence length="159" mass="17710">MLVLVFALVGAVVGVPTTNYTVTKYTFTRENDTDVIEPEAPPFQLIPLDFLCEFCQVVILKLKDRQLNEPDFEEKIKQECFNSTDSTSSICDVINRVNLGKLRNDEPRAICAEQKMCIGSVVEKQTAMPSASPSPTTVVGEKRVETNIHVLDPDPTSIY</sequence>
<dbReference type="EMBL" id="CADEPM010000004">
    <property type="protein sequence ID" value="CAB3405218.1"/>
    <property type="molecule type" value="Genomic_DNA"/>
</dbReference>
<accession>A0A8S1EZL8</accession>
<reference evidence="1 2" key="1">
    <citation type="submission" date="2020-04" db="EMBL/GenBank/DDBJ databases">
        <authorList>
            <person name="Laetsch R D."/>
            <person name="Stevens L."/>
            <person name="Kumar S."/>
            <person name="Blaxter L. M."/>
        </authorList>
    </citation>
    <scope>NUCLEOTIDE SEQUENCE [LARGE SCALE GENOMIC DNA]</scope>
</reference>
<name>A0A8S1EZL8_9PELO</name>
<dbReference type="AlphaFoldDB" id="A0A8S1EZL8"/>
<dbReference type="Proteomes" id="UP000494206">
    <property type="component" value="Unassembled WGS sequence"/>
</dbReference>
<organism evidence="1 2">
    <name type="scientific">Caenorhabditis bovis</name>
    <dbReference type="NCBI Taxonomy" id="2654633"/>
    <lineage>
        <taxon>Eukaryota</taxon>
        <taxon>Metazoa</taxon>
        <taxon>Ecdysozoa</taxon>
        <taxon>Nematoda</taxon>
        <taxon>Chromadorea</taxon>
        <taxon>Rhabditida</taxon>
        <taxon>Rhabditina</taxon>
        <taxon>Rhabditomorpha</taxon>
        <taxon>Rhabditoidea</taxon>
        <taxon>Rhabditidae</taxon>
        <taxon>Peloderinae</taxon>
        <taxon>Caenorhabditis</taxon>
    </lineage>
</organism>
<gene>
    <name evidence="1" type="ORF">CBOVIS_LOCUS7443</name>
</gene>
<evidence type="ECO:0000313" key="1">
    <source>
        <dbReference type="EMBL" id="CAB3405218.1"/>
    </source>
</evidence>
<comment type="caution">
    <text evidence="1">The sequence shown here is derived from an EMBL/GenBank/DDBJ whole genome shotgun (WGS) entry which is preliminary data.</text>
</comment>
<dbReference type="InterPro" id="IPR011001">
    <property type="entry name" value="Saposin-like"/>
</dbReference>
<keyword evidence="2" id="KW-1185">Reference proteome</keyword>
<protein>
    <recommendedName>
        <fullName evidence="3">Saposin B-type domain-containing protein</fullName>
    </recommendedName>
</protein>
<proteinExistence type="predicted"/>
<dbReference type="SUPFAM" id="SSF47862">
    <property type="entry name" value="Saposin"/>
    <property type="match status" value="1"/>
</dbReference>
<dbReference type="OrthoDB" id="5871222at2759"/>